<dbReference type="PANTHER" id="PTHR44227:SF3">
    <property type="entry name" value="PROTEIN O-MANNOSYL-TRANSFERASE TMTC4"/>
    <property type="match status" value="1"/>
</dbReference>
<feature type="transmembrane region" description="Helical" evidence="4">
    <location>
        <begin position="226"/>
        <end position="246"/>
    </location>
</feature>
<dbReference type="InterPro" id="IPR052346">
    <property type="entry name" value="O-mannosyl-transferase_TMTC"/>
</dbReference>
<gene>
    <name evidence="5" type="ORF">ACFS5N_09115</name>
</gene>
<feature type="transmembrane region" description="Helical" evidence="4">
    <location>
        <begin position="179"/>
        <end position="206"/>
    </location>
</feature>
<protein>
    <submittedName>
        <fullName evidence="5">Tetratricopeptide repeat protein</fullName>
    </submittedName>
</protein>
<feature type="transmembrane region" description="Helical" evidence="4">
    <location>
        <begin position="5"/>
        <end position="22"/>
    </location>
</feature>
<accession>A0ABW5YCV2</accession>
<keyword evidence="2 3" id="KW-0802">TPR repeat</keyword>
<feature type="transmembrane region" description="Helical" evidence="4">
    <location>
        <begin position="126"/>
        <end position="142"/>
    </location>
</feature>
<evidence type="ECO:0000256" key="1">
    <source>
        <dbReference type="ARBA" id="ARBA00022737"/>
    </source>
</evidence>
<keyword evidence="4" id="KW-0472">Membrane</keyword>
<feature type="transmembrane region" description="Helical" evidence="4">
    <location>
        <begin position="262"/>
        <end position="280"/>
    </location>
</feature>
<dbReference type="RefSeq" id="WP_377184497.1">
    <property type="nucleotide sequence ID" value="NZ_JBHUPD010000002.1"/>
</dbReference>
<keyword evidence="6" id="KW-1185">Reference proteome</keyword>
<evidence type="ECO:0000256" key="2">
    <source>
        <dbReference type="ARBA" id="ARBA00022803"/>
    </source>
</evidence>
<reference evidence="6" key="1">
    <citation type="journal article" date="2019" name="Int. J. Syst. Evol. Microbiol.">
        <title>The Global Catalogue of Microorganisms (GCM) 10K type strain sequencing project: providing services to taxonomists for standard genome sequencing and annotation.</title>
        <authorList>
            <consortium name="The Broad Institute Genomics Platform"/>
            <consortium name="The Broad Institute Genome Sequencing Center for Infectious Disease"/>
            <person name="Wu L."/>
            <person name="Ma J."/>
        </authorList>
    </citation>
    <scope>NUCLEOTIDE SEQUENCE [LARGE SCALE GENOMIC DNA]</scope>
    <source>
        <strain evidence="6">KCTC 22437</strain>
    </source>
</reference>
<keyword evidence="1" id="KW-0677">Repeat</keyword>
<feature type="repeat" description="TPR" evidence="3">
    <location>
        <begin position="633"/>
        <end position="666"/>
    </location>
</feature>
<dbReference type="Gene3D" id="1.25.40.10">
    <property type="entry name" value="Tetratricopeptide repeat domain"/>
    <property type="match status" value="2"/>
</dbReference>
<dbReference type="SUPFAM" id="SSF48452">
    <property type="entry name" value="TPR-like"/>
    <property type="match status" value="1"/>
</dbReference>
<keyword evidence="4" id="KW-0812">Transmembrane</keyword>
<dbReference type="InterPro" id="IPR011990">
    <property type="entry name" value="TPR-like_helical_dom_sf"/>
</dbReference>
<feature type="repeat" description="TPR" evidence="3">
    <location>
        <begin position="502"/>
        <end position="535"/>
    </location>
</feature>
<keyword evidence="4" id="KW-1133">Transmembrane helix</keyword>
<dbReference type="PANTHER" id="PTHR44227">
    <property type="match status" value="1"/>
</dbReference>
<dbReference type="EMBL" id="JBHUPD010000002">
    <property type="protein sequence ID" value="MFD2872626.1"/>
    <property type="molecule type" value="Genomic_DNA"/>
</dbReference>
<feature type="transmembrane region" description="Helical" evidence="4">
    <location>
        <begin position="86"/>
        <end position="105"/>
    </location>
</feature>
<dbReference type="SMART" id="SM00028">
    <property type="entry name" value="TPR"/>
    <property type="match status" value="5"/>
</dbReference>
<sequence length="681" mass="77547">MKKQLLRYGILLMMMLCAITYANHFQNGFHFDDSHTIQNNAYIRNIGNIPLFFKDGSTSSTLPQNQSYRPVTTTSLAFDYWLGHDYYLFFFHLSTFLLFLAQGWLMVKFMARIFNITVNDDERNTTIALIAGTFYLLHPAIAETVNYVIARADIQSTFGVVMAFVLYQYSVRCRKYYLYLLPVIVGALAKPPSVMFAPMFLVYLLFFEEGLGLVDVFKPSKYKQVFRAILKSVPAFVVCGLMYLFIDKMTPKTWQPGGTSPIQYLITQPIVIAHYFQMFFVPTQLSADSDWTLLPSIHDWRFAAGMVFVLTMIVIAFITSQKKISRPISFGIVWFFLALLPTSSIIPLAEVLNDHRMFFPFVGLLVSVSWTVALLAQQCAPWVRQHMPNHKIVFTTILALLLATYAYGTWQRNEVWYDEDSLWHDVTIKSPNNGRGLMNYGLSKMAQGDYVTAEVYYQRARKLLPTYFSVYVNLGILKAATGHDEEAKNYFEQGVAYGSNYPDAYSYYGRFLNSRGQYGDAIPKLLTAISLSPANTFARAQLMEAYQNTGQWDKLKNMAQTTLQLEPDNTDTKSYLQAAISRKSNLDIEADAVKKSPAADKYLTLSLEYYNAGRFQDCINACNHALLLKPNFVPAYNNICASYNKLRQWDNAIAAAQKGLALEPNNQLLKNNLAEAERHGH</sequence>
<evidence type="ECO:0000256" key="3">
    <source>
        <dbReference type="PROSITE-ProRule" id="PRU00339"/>
    </source>
</evidence>
<dbReference type="InterPro" id="IPR019734">
    <property type="entry name" value="TPR_rpt"/>
</dbReference>
<comment type="caution">
    <text evidence="5">The sequence shown here is derived from an EMBL/GenBank/DDBJ whole genome shotgun (WGS) entry which is preliminary data.</text>
</comment>
<feature type="transmembrane region" description="Helical" evidence="4">
    <location>
        <begin position="392"/>
        <end position="410"/>
    </location>
</feature>
<feature type="transmembrane region" description="Helical" evidence="4">
    <location>
        <begin position="330"/>
        <end position="352"/>
    </location>
</feature>
<feature type="transmembrane region" description="Helical" evidence="4">
    <location>
        <begin position="300"/>
        <end position="318"/>
    </location>
</feature>
<proteinExistence type="predicted"/>
<feature type="transmembrane region" description="Helical" evidence="4">
    <location>
        <begin position="358"/>
        <end position="380"/>
    </location>
</feature>
<dbReference type="Pfam" id="PF13432">
    <property type="entry name" value="TPR_16"/>
    <property type="match status" value="1"/>
</dbReference>
<evidence type="ECO:0000256" key="4">
    <source>
        <dbReference type="SAM" id="Phobius"/>
    </source>
</evidence>
<feature type="transmembrane region" description="Helical" evidence="4">
    <location>
        <begin position="148"/>
        <end position="167"/>
    </location>
</feature>
<dbReference type="Proteomes" id="UP001597557">
    <property type="component" value="Unassembled WGS sequence"/>
</dbReference>
<organism evidence="5 6">
    <name type="scientific">Mucilaginibacter ximonensis</name>
    <dbReference type="NCBI Taxonomy" id="538021"/>
    <lineage>
        <taxon>Bacteria</taxon>
        <taxon>Pseudomonadati</taxon>
        <taxon>Bacteroidota</taxon>
        <taxon>Sphingobacteriia</taxon>
        <taxon>Sphingobacteriales</taxon>
        <taxon>Sphingobacteriaceae</taxon>
        <taxon>Mucilaginibacter</taxon>
    </lineage>
</organism>
<dbReference type="PROSITE" id="PS50005">
    <property type="entry name" value="TPR"/>
    <property type="match status" value="2"/>
</dbReference>
<name>A0ABW5YCV2_9SPHI</name>
<evidence type="ECO:0000313" key="6">
    <source>
        <dbReference type="Proteomes" id="UP001597557"/>
    </source>
</evidence>
<evidence type="ECO:0000313" key="5">
    <source>
        <dbReference type="EMBL" id="MFD2872626.1"/>
    </source>
</evidence>